<feature type="compositionally biased region" description="Basic and acidic residues" evidence="1">
    <location>
        <begin position="7"/>
        <end position="20"/>
    </location>
</feature>
<dbReference type="AlphaFoldDB" id="A0A426YWX4"/>
<name>A0A426YWX4_ENSVE</name>
<dbReference type="Proteomes" id="UP000287651">
    <property type="component" value="Unassembled WGS sequence"/>
</dbReference>
<sequence length="52" mass="6146">MRPLVRKPWDGGERRGVETGRREELNRRSFDWVKGAWERVEVCREGKDTTGT</sequence>
<evidence type="ECO:0000313" key="2">
    <source>
        <dbReference type="EMBL" id="RRT56214.1"/>
    </source>
</evidence>
<comment type="caution">
    <text evidence="2">The sequence shown here is derived from an EMBL/GenBank/DDBJ whole genome shotgun (WGS) entry which is preliminary data.</text>
</comment>
<evidence type="ECO:0000313" key="3">
    <source>
        <dbReference type="Proteomes" id="UP000287651"/>
    </source>
</evidence>
<evidence type="ECO:0000256" key="1">
    <source>
        <dbReference type="SAM" id="MobiDB-lite"/>
    </source>
</evidence>
<feature type="region of interest" description="Disordered" evidence="1">
    <location>
        <begin position="1"/>
        <end position="20"/>
    </location>
</feature>
<protein>
    <submittedName>
        <fullName evidence="2">Uncharacterized protein</fullName>
    </submittedName>
</protein>
<gene>
    <name evidence="2" type="ORF">B296_00044365</name>
</gene>
<accession>A0A426YWX4</accession>
<organism evidence="2 3">
    <name type="scientific">Ensete ventricosum</name>
    <name type="common">Abyssinian banana</name>
    <name type="synonym">Musa ensete</name>
    <dbReference type="NCBI Taxonomy" id="4639"/>
    <lineage>
        <taxon>Eukaryota</taxon>
        <taxon>Viridiplantae</taxon>
        <taxon>Streptophyta</taxon>
        <taxon>Embryophyta</taxon>
        <taxon>Tracheophyta</taxon>
        <taxon>Spermatophyta</taxon>
        <taxon>Magnoliopsida</taxon>
        <taxon>Liliopsida</taxon>
        <taxon>Zingiberales</taxon>
        <taxon>Musaceae</taxon>
        <taxon>Ensete</taxon>
    </lineage>
</organism>
<dbReference type="EMBL" id="AMZH03009731">
    <property type="protein sequence ID" value="RRT56214.1"/>
    <property type="molecule type" value="Genomic_DNA"/>
</dbReference>
<proteinExistence type="predicted"/>
<reference evidence="2 3" key="1">
    <citation type="journal article" date="2014" name="Agronomy (Basel)">
        <title>A Draft Genome Sequence for Ensete ventricosum, the Drought-Tolerant Tree Against Hunger.</title>
        <authorList>
            <person name="Harrison J."/>
            <person name="Moore K.A."/>
            <person name="Paszkiewicz K."/>
            <person name="Jones T."/>
            <person name="Grant M."/>
            <person name="Ambacheew D."/>
            <person name="Muzemil S."/>
            <person name="Studholme D.J."/>
        </authorList>
    </citation>
    <scope>NUCLEOTIDE SEQUENCE [LARGE SCALE GENOMIC DNA]</scope>
</reference>